<dbReference type="SUPFAM" id="SSF143100">
    <property type="entry name" value="TTHA1013/TTHA0281-like"/>
    <property type="match status" value="1"/>
</dbReference>
<name>V2XPR7_9FIRM</name>
<evidence type="ECO:0000313" key="3">
    <source>
        <dbReference type="Proteomes" id="UP000018227"/>
    </source>
</evidence>
<organism evidence="2 3">
    <name type="scientific">Catonella morbi ATCC 51271</name>
    <dbReference type="NCBI Taxonomy" id="592026"/>
    <lineage>
        <taxon>Bacteria</taxon>
        <taxon>Bacillati</taxon>
        <taxon>Bacillota</taxon>
        <taxon>Clostridia</taxon>
        <taxon>Lachnospirales</taxon>
        <taxon>Lachnospiraceae</taxon>
        <taxon>Catonella</taxon>
    </lineage>
</organism>
<comment type="caution">
    <text evidence="2">The sequence shown here is derived from an EMBL/GenBank/DDBJ whole genome shotgun (WGS) entry which is preliminary data.</text>
</comment>
<dbReference type="eggNOG" id="COG1598">
    <property type="taxonomic scope" value="Bacteria"/>
</dbReference>
<keyword evidence="3" id="KW-1185">Reference proteome</keyword>
<evidence type="ECO:0000259" key="1">
    <source>
        <dbReference type="Pfam" id="PF15919"/>
    </source>
</evidence>
<dbReference type="InterPro" id="IPR035069">
    <property type="entry name" value="TTHA1013/TTHA0281-like"/>
</dbReference>
<protein>
    <submittedName>
        <fullName evidence="2">Toxin-antitoxin system, antitoxin component, HicB family</fullName>
    </submittedName>
</protein>
<dbReference type="Pfam" id="PF15919">
    <property type="entry name" value="HicB_lk_antitox"/>
    <property type="match status" value="1"/>
</dbReference>
<dbReference type="HOGENOM" id="CLU_114047_0_2_9"/>
<sequence length="140" mass="15554">MGGYDMLEKSLNMAFPFVFHKEEDGGYFIECKDIDGVYTGIDEDDIAYGMSMAEEVLGMTLADMLEKGESIPKPSNIKDVSCDDGFVTMIMVDVEKYIRDTTLVKKTLNIPKWANDLGVRLGINFSKVLTDTISAMAVTK</sequence>
<dbReference type="Gene3D" id="3.30.160.250">
    <property type="match status" value="1"/>
</dbReference>
<dbReference type="EMBL" id="ACIL03000005">
    <property type="protein sequence ID" value="ESL04149.1"/>
    <property type="molecule type" value="Genomic_DNA"/>
</dbReference>
<proteinExistence type="predicted"/>
<reference evidence="2 3" key="1">
    <citation type="submission" date="2013-06" db="EMBL/GenBank/DDBJ databases">
        <authorList>
            <person name="Weinstock G."/>
            <person name="Sodergren E."/>
            <person name="Clifton S."/>
            <person name="Fulton L."/>
            <person name="Fulton B."/>
            <person name="Courtney L."/>
            <person name="Fronick C."/>
            <person name="Harrison M."/>
            <person name="Strong C."/>
            <person name="Farmer C."/>
            <person name="Delahaunty K."/>
            <person name="Markovic C."/>
            <person name="Hall O."/>
            <person name="Minx P."/>
            <person name="Tomlinson C."/>
            <person name="Mitreva M."/>
            <person name="Nelson J."/>
            <person name="Hou S."/>
            <person name="Wollam A."/>
            <person name="Pepin K.H."/>
            <person name="Johnson M."/>
            <person name="Bhonagiri V."/>
            <person name="Nash W.E."/>
            <person name="Warren W."/>
            <person name="Chinwalla A."/>
            <person name="Mardis E.R."/>
            <person name="Wilson R.K."/>
        </authorList>
    </citation>
    <scope>NUCLEOTIDE SEQUENCE [LARGE SCALE GENOMIC DNA]</scope>
    <source>
        <strain evidence="2 3">ATCC 51271</strain>
    </source>
</reference>
<dbReference type="STRING" id="592026.GCWU0000282_000496"/>
<evidence type="ECO:0000313" key="2">
    <source>
        <dbReference type="EMBL" id="ESL04149.1"/>
    </source>
</evidence>
<gene>
    <name evidence="2" type="ORF">GCWU0000282_000496</name>
</gene>
<feature type="domain" description="HicB-like antitoxin of toxin-antitoxin system" evidence="1">
    <location>
        <begin position="15"/>
        <end position="99"/>
    </location>
</feature>
<dbReference type="Proteomes" id="UP000018227">
    <property type="component" value="Unassembled WGS sequence"/>
</dbReference>
<dbReference type="InterPro" id="IPR031807">
    <property type="entry name" value="HicB-like"/>
</dbReference>
<dbReference type="AlphaFoldDB" id="V2XPR7"/>
<accession>V2XPR7</accession>